<evidence type="ECO:0000313" key="2">
    <source>
        <dbReference type="Proteomes" id="UP001285521"/>
    </source>
</evidence>
<gene>
    <name evidence="1" type="ORF">SK803_28315</name>
</gene>
<dbReference type="RefSeq" id="WP_319969166.1">
    <property type="nucleotide sequence ID" value="NZ_JAXAVW010000025.1"/>
</dbReference>
<accession>A0ABU4T7J6</accession>
<name>A0ABU4T7J6_9PSEU</name>
<comment type="caution">
    <text evidence="1">The sequence shown here is derived from an EMBL/GenBank/DDBJ whole genome shotgun (WGS) entry which is preliminary data.</text>
</comment>
<sequence>MTRRLLERVLVAAYLALGPIARLLRLRTPPGRWRPSSNRHRYLESA</sequence>
<reference evidence="1 2" key="2">
    <citation type="submission" date="2023-11" db="EMBL/GenBank/DDBJ databases">
        <authorList>
            <person name="Lara A.C."/>
            <person name="Chronakova A."/>
        </authorList>
    </citation>
    <scope>NUCLEOTIDE SEQUENCE [LARGE SCALE GENOMIC DNA]</scope>
    <source>
        <strain evidence="1 2">BCCO 10_0856</strain>
    </source>
</reference>
<evidence type="ECO:0000313" key="1">
    <source>
        <dbReference type="EMBL" id="MDX8034141.1"/>
    </source>
</evidence>
<proteinExistence type="predicted"/>
<dbReference type="Proteomes" id="UP001285521">
    <property type="component" value="Unassembled WGS sequence"/>
</dbReference>
<organism evidence="1 2">
    <name type="scientific">Lentzea miocenica</name>
    <dbReference type="NCBI Taxonomy" id="3095431"/>
    <lineage>
        <taxon>Bacteria</taxon>
        <taxon>Bacillati</taxon>
        <taxon>Actinomycetota</taxon>
        <taxon>Actinomycetes</taxon>
        <taxon>Pseudonocardiales</taxon>
        <taxon>Pseudonocardiaceae</taxon>
        <taxon>Lentzea</taxon>
    </lineage>
</organism>
<protein>
    <submittedName>
        <fullName evidence="1">Uncharacterized protein</fullName>
    </submittedName>
</protein>
<dbReference type="EMBL" id="JAXAVW010000025">
    <property type="protein sequence ID" value="MDX8034141.1"/>
    <property type="molecule type" value="Genomic_DNA"/>
</dbReference>
<keyword evidence="2" id="KW-1185">Reference proteome</keyword>
<reference evidence="1 2" key="1">
    <citation type="submission" date="2023-11" db="EMBL/GenBank/DDBJ databases">
        <title>Lentzea sokolovensis, sp. nov., Lentzea kristufkii, sp. nov., and Lentzea miocenensis, sp. nov., rare actinobacteria from Sokolov Coal Basin, Miocene lacustrine sediment, Czech Republic.</title>
        <authorList>
            <person name="Lara A."/>
            <person name="Kotroba L."/>
            <person name="Nouioui I."/>
            <person name="Neumann-Schaal M."/>
            <person name="Mast Y."/>
            <person name="Chronakova A."/>
        </authorList>
    </citation>
    <scope>NUCLEOTIDE SEQUENCE [LARGE SCALE GENOMIC DNA]</scope>
    <source>
        <strain evidence="1 2">BCCO 10_0856</strain>
    </source>
</reference>